<keyword evidence="2" id="KW-0694">RNA-binding</keyword>
<evidence type="ECO:0000313" key="4">
    <source>
        <dbReference type="EMBL" id="MBM7717219.1"/>
    </source>
</evidence>
<organism evidence="4 5">
    <name type="scientific">Siminovitchia thermophila</name>
    <dbReference type="NCBI Taxonomy" id="1245522"/>
    <lineage>
        <taxon>Bacteria</taxon>
        <taxon>Bacillati</taxon>
        <taxon>Bacillota</taxon>
        <taxon>Bacilli</taxon>
        <taxon>Bacillales</taxon>
        <taxon>Bacillaceae</taxon>
        <taxon>Siminovitchia</taxon>
    </lineage>
</organism>
<dbReference type="CDD" id="cd07732">
    <property type="entry name" value="metallo-hydrolase-like_MBL-fold"/>
    <property type="match status" value="1"/>
</dbReference>
<dbReference type="EC" id="3.1.-.-" evidence="4"/>
<protein>
    <submittedName>
        <fullName evidence="4">Ribonuclease J</fullName>
        <ecNumber evidence="4">3.1.-.-</ecNumber>
    </submittedName>
</protein>
<evidence type="ECO:0000259" key="3">
    <source>
        <dbReference type="SMART" id="SM00849"/>
    </source>
</evidence>
<dbReference type="PANTHER" id="PTHR43694">
    <property type="entry name" value="RIBONUCLEASE J"/>
    <property type="match status" value="1"/>
</dbReference>
<dbReference type="PANTHER" id="PTHR43694:SF1">
    <property type="entry name" value="RIBONUCLEASE J"/>
    <property type="match status" value="1"/>
</dbReference>
<dbReference type="EMBL" id="JAFBFH010000041">
    <property type="protein sequence ID" value="MBM7717219.1"/>
    <property type="molecule type" value="Genomic_DNA"/>
</dbReference>
<dbReference type="Proteomes" id="UP000823485">
    <property type="component" value="Unassembled WGS sequence"/>
</dbReference>
<reference evidence="4 5" key="1">
    <citation type="submission" date="2021-01" db="EMBL/GenBank/DDBJ databases">
        <title>Genomic Encyclopedia of Type Strains, Phase IV (KMG-IV): sequencing the most valuable type-strain genomes for metagenomic binning, comparative biology and taxonomic classification.</title>
        <authorList>
            <person name="Goeker M."/>
        </authorList>
    </citation>
    <scope>NUCLEOTIDE SEQUENCE [LARGE SCALE GENOMIC DNA]</scope>
    <source>
        <strain evidence="4 5">DSM 105453</strain>
    </source>
</reference>
<evidence type="ECO:0000256" key="1">
    <source>
        <dbReference type="ARBA" id="ARBA00022839"/>
    </source>
</evidence>
<dbReference type="Pfam" id="PF12706">
    <property type="entry name" value="Lactamase_B_2"/>
    <property type="match status" value="1"/>
</dbReference>
<comment type="caution">
    <text evidence="4">The sequence shown here is derived from an EMBL/GenBank/DDBJ whole genome shotgun (WGS) entry which is preliminary data.</text>
</comment>
<proteinExistence type="predicted"/>
<dbReference type="InterPro" id="IPR036866">
    <property type="entry name" value="RibonucZ/Hydroxyglut_hydro"/>
</dbReference>
<gene>
    <name evidence="4" type="ORF">JOC94_004244</name>
</gene>
<evidence type="ECO:0000313" key="5">
    <source>
        <dbReference type="Proteomes" id="UP000823485"/>
    </source>
</evidence>
<dbReference type="RefSeq" id="WP_077112009.1">
    <property type="nucleotide sequence ID" value="NZ_JAFBFH010000041.1"/>
</dbReference>
<keyword evidence="4" id="KW-0378">Hydrolase</keyword>
<feature type="domain" description="Metallo-beta-lactamase" evidence="3">
    <location>
        <begin position="16"/>
        <end position="230"/>
    </location>
</feature>
<dbReference type="SMART" id="SM00849">
    <property type="entry name" value="Lactamase_B"/>
    <property type="match status" value="1"/>
</dbReference>
<evidence type="ECO:0000256" key="2">
    <source>
        <dbReference type="ARBA" id="ARBA00022884"/>
    </source>
</evidence>
<sequence>MNKTTITFWSGLRTIGGNIAEITFGNNRVIFDFGLVYDPASLIVNADHTREKSKYITDLLKLAMIPNMDGVYSNKDLSAGEPFFNKKPVPYEKSKMTTAVLISHLHLDHMGAIDTLAPSVPVYMSAESKKLYDTLINIGEGLTFSREVLSFQFAEKLQIGAISVTPYRIDHDIIGAASFLIETPDLKILYSGDFRLHGLHPEYFHHLIKSISQQQIDILLIEGTTIKPTKEENTDTLCQTETDIIQVSKHLLSEYKGLAFFNLYHRNIERLHHILQVATLTNRTAVLELETAYLANTFLENPSFLIYDNKIKKTDWNKKLLMKYARITPAEMNVRPGNYFVQNRFENILNLLDFDLKESVYIHTNGTPLGNFDPDYPKLLSVLNHLDIDYKPLHVSGHALEKDILTYIEQVRPKIVIPWHSQYPELIKPISPNQTVFYPKEKVTYVYEENHLKQI</sequence>
<dbReference type="Gene3D" id="3.60.15.10">
    <property type="entry name" value="Ribonuclease Z/Hydroxyacylglutathione hydrolase-like"/>
    <property type="match status" value="1"/>
</dbReference>
<name>A0ABS2RDG6_9BACI</name>
<accession>A0ABS2RDG6</accession>
<dbReference type="InterPro" id="IPR042173">
    <property type="entry name" value="RNase_J_2"/>
</dbReference>
<dbReference type="Gene3D" id="3.40.50.10710">
    <property type="entry name" value="Metallo-hydrolase/oxidoreductase"/>
    <property type="match status" value="1"/>
</dbReference>
<dbReference type="InterPro" id="IPR001279">
    <property type="entry name" value="Metallo-B-lactamas"/>
</dbReference>
<keyword evidence="1" id="KW-0269">Exonuclease</keyword>
<dbReference type="GO" id="GO:0016787">
    <property type="term" value="F:hydrolase activity"/>
    <property type="evidence" value="ECO:0007669"/>
    <property type="project" value="UniProtKB-KW"/>
</dbReference>
<dbReference type="SUPFAM" id="SSF56281">
    <property type="entry name" value="Metallo-hydrolase/oxidoreductase"/>
    <property type="match status" value="1"/>
</dbReference>
<keyword evidence="1" id="KW-0540">Nuclease</keyword>
<keyword evidence="5" id="KW-1185">Reference proteome</keyword>